<evidence type="ECO:0000313" key="3">
    <source>
        <dbReference type="EMBL" id="SDD31926.1"/>
    </source>
</evidence>
<feature type="chain" id="PRO_5011608705" evidence="1">
    <location>
        <begin position="29"/>
        <end position="254"/>
    </location>
</feature>
<evidence type="ECO:0000313" key="4">
    <source>
        <dbReference type="Proteomes" id="UP000199344"/>
    </source>
</evidence>
<dbReference type="Proteomes" id="UP000199344">
    <property type="component" value="Unassembled WGS sequence"/>
</dbReference>
<reference evidence="3 4" key="1">
    <citation type="submission" date="2016-10" db="EMBL/GenBank/DDBJ databases">
        <authorList>
            <person name="de Groot N.N."/>
        </authorList>
    </citation>
    <scope>NUCLEOTIDE SEQUENCE [LARGE SCALE GENOMIC DNA]</scope>
    <source>
        <strain evidence="3 4">DSM 22220</strain>
    </source>
</reference>
<dbReference type="EMBL" id="FNAH01000001">
    <property type="protein sequence ID" value="SDD31926.1"/>
    <property type="molecule type" value="Genomic_DNA"/>
</dbReference>
<evidence type="ECO:0000256" key="1">
    <source>
        <dbReference type="SAM" id="SignalP"/>
    </source>
</evidence>
<name>A0A1G6TTZ4_9RHOB</name>
<evidence type="ECO:0000259" key="2">
    <source>
        <dbReference type="Pfam" id="PF09992"/>
    </source>
</evidence>
<dbReference type="STRING" id="591205.SAMN05421538_101357"/>
<organism evidence="3 4">
    <name type="scientific">Paracoccus isoporae</name>
    <dbReference type="NCBI Taxonomy" id="591205"/>
    <lineage>
        <taxon>Bacteria</taxon>
        <taxon>Pseudomonadati</taxon>
        <taxon>Pseudomonadota</taxon>
        <taxon>Alphaproteobacteria</taxon>
        <taxon>Rhodobacterales</taxon>
        <taxon>Paracoccaceae</taxon>
        <taxon>Paracoccus</taxon>
    </lineage>
</organism>
<keyword evidence="4" id="KW-1185">Reference proteome</keyword>
<dbReference type="Pfam" id="PF09992">
    <property type="entry name" value="NAGPA"/>
    <property type="match status" value="1"/>
</dbReference>
<sequence>MTTIWTRAVSRLGMLAGAVLALSLPARGAECSRITHAGQGYSVCTVSAAEEPRLGLWIDDARGRKLGGFSSLRSALPDGQSLVFAMNAGMFHRDYEPVGLYKSGDDLRGRLVTGGGGGNFGLLPNGVFCAGGASPFRVYETGAFAAAQPQCRLATQSGPMLVIEGELHPRFLVDSDSRYIRNGVGVSAEGDTAWFAISDRPVTFHEFGRFYRDGLGARNALYFDGSISRLHAPSLNRSDFGWPMGPIIGLVDGG</sequence>
<protein>
    <submittedName>
        <fullName evidence="3">Uncharacterized protein YigE, DUF2233 family</fullName>
    </submittedName>
</protein>
<accession>A0A1G6TTZ4</accession>
<keyword evidence="1" id="KW-0732">Signal</keyword>
<dbReference type="InterPro" id="IPR018711">
    <property type="entry name" value="NAGPA"/>
</dbReference>
<dbReference type="AlphaFoldDB" id="A0A1G6TTZ4"/>
<feature type="signal peptide" evidence="1">
    <location>
        <begin position="1"/>
        <end position="28"/>
    </location>
</feature>
<gene>
    <name evidence="3" type="ORF">SAMN05421538_101357</name>
</gene>
<proteinExistence type="predicted"/>
<feature type="domain" description="Phosphodiester glycosidase" evidence="2">
    <location>
        <begin position="82"/>
        <end position="228"/>
    </location>
</feature>